<dbReference type="Proteomes" id="UP000319818">
    <property type="component" value="Unassembled WGS sequence"/>
</dbReference>
<evidence type="ECO:0000313" key="2">
    <source>
        <dbReference type="EMBL" id="TQM45210.1"/>
    </source>
</evidence>
<dbReference type="AlphaFoldDB" id="A0A543GGK3"/>
<dbReference type="Gene3D" id="1.10.3680.10">
    <property type="entry name" value="TerB-like"/>
    <property type="match status" value="1"/>
</dbReference>
<reference evidence="2 3" key="1">
    <citation type="submission" date="2019-06" db="EMBL/GenBank/DDBJ databases">
        <title>Sequencing the genomes of 1000 actinobacteria strains.</title>
        <authorList>
            <person name="Klenk H.-P."/>
        </authorList>
    </citation>
    <scope>NUCLEOTIDE SEQUENCE [LARGE SCALE GENOMIC DNA]</scope>
    <source>
        <strain evidence="2 3">DSM 45511</strain>
    </source>
</reference>
<evidence type="ECO:0000259" key="1">
    <source>
        <dbReference type="Pfam" id="PF05099"/>
    </source>
</evidence>
<accession>A0A543GGK3</accession>
<keyword evidence="3" id="KW-1185">Reference proteome</keyword>
<name>A0A543GGK3_9PSEU</name>
<dbReference type="Pfam" id="PF05099">
    <property type="entry name" value="TerB"/>
    <property type="match status" value="1"/>
</dbReference>
<organism evidence="2 3">
    <name type="scientific">Pseudonocardia cypriaca</name>
    <dbReference type="NCBI Taxonomy" id="882449"/>
    <lineage>
        <taxon>Bacteria</taxon>
        <taxon>Bacillati</taxon>
        <taxon>Actinomycetota</taxon>
        <taxon>Actinomycetes</taxon>
        <taxon>Pseudonocardiales</taxon>
        <taxon>Pseudonocardiaceae</taxon>
        <taxon>Pseudonocardia</taxon>
    </lineage>
</organism>
<dbReference type="CDD" id="cd07176">
    <property type="entry name" value="terB"/>
    <property type="match status" value="1"/>
</dbReference>
<dbReference type="InterPro" id="IPR007791">
    <property type="entry name" value="DjlA_N"/>
</dbReference>
<feature type="domain" description="Co-chaperone DjlA N-terminal" evidence="1">
    <location>
        <begin position="32"/>
        <end position="150"/>
    </location>
</feature>
<dbReference type="OrthoDB" id="6543050at2"/>
<dbReference type="SUPFAM" id="SSF158682">
    <property type="entry name" value="TerB-like"/>
    <property type="match status" value="1"/>
</dbReference>
<evidence type="ECO:0000313" key="3">
    <source>
        <dbReference type="Proteomes" id="UP000319818"/>
    </source>
</evidence>
<dbReference type="InterPro" id="IPR029024">
    <property type="entry name" value="TerB-like"/>
</dbReference>
<sequence>MALWDQLKSRLQGLTADTKVQVGKYQNKDFAKASMAMCALIAAADGTISAEERSRMVGFIASNDALSVFQPSELQQHFEFYASKLEKDFEFGKLESIATIGKLKSKPDAARAVINVGIIIGGADGNFDENEKRAVRDACNAVNIPPADFDL</sequence>
<dbReference type="EMBL" id="VFPH01000001">
    <property type="protein sequence ID" value="TQM45210.1"/>
    <property type="molecule type" value="Genomic_DNA"/>
</dbReference>
<gene>
    <name evidence="2" type="ORF">FB388_2607</name>
</gene>
<proteinExistence type="predicted"/>
<dbReference type="RefSeq" id="WP_142100661.1">
    <property type="nucleotide sequence ID" value="NZ_VFPH01000001.1"/>
</dbReference>
<protein>
    <submittedName>
        <fullName evidence="2">Tellurite resistance protein TerB</fullName>
    </submittedName>
</protein>
<comment type="caution">
    <text evidence="2">The sequence shown here is derived from an EMBL/GenBank/DDBJ whole genome shotgun (WGS) entry which is preliminary data.</text>
</comment>